<keyword evidence="2" id="KW-1185">Reference proteome</keyword>
<reference evidence="1 2" key="1">
    <citation type="journal article" date="2012" name="Proc. Natl. Acad. Sci. U.S.A.">
        <title>Comparative genomics of Ceriporiopsis subvermispora and Phanerochaete chrysosporium provide insight into selective ligninolysis.</title>
        <authorList>
            <person name="Fernandez-Fueyo E."/>
            <person name="Ruiz-Duenas F.J."/>
            <person name="Ferreira P."/>
            <person name="Floudas D."/>
            <person name="Hibbett D.S."/>
            <person name="Canessa P."/>
            <person name="Larrondo L.F."/>
            <person name="James T.Y."/>
            <person name="Seelenfreund D."/>
            <person name="Lobos S."/>
            <person name="Polanco R."/>
            <person name="Tello M."/>
            <person name="Honda Y."/>
            <person name="Watanabe T."/>
            <person name="Watanabe T."/>
            <person name="Ryu J.S."/>
            <person name="Kubicek C.P."/>
            <person name="Schmoll M."/>
            <person name="Gaskell J."/>
            <person name="Hammel K.E."/>
            <person name="St John F.J."/>
            <person name="Vanden Wymelenberg A."/>
            <person name="Sabat G."/>
            <person name="Splinter BonDurant S."/>
            <person name="Syed K."/>
            <person name="Yadav J.S."/>
            <person name="Doddapaneni H."/>
            <person name="Subramanian V."/>
            <person name="Lavin J.L."/>
            <person name="Oguiza J.A."/>
            <person name="Perez G."/>
            <person name="Pisabarro A.G."/>
            <person name="Ramirez L."/>
            <person name="Santoyo F."/>
            <person name="Master E."/>
            <person name="Coutinho P.M."/>
            <person name="Henrissat B."/>
            <person name="Lombard V."/>
            <person name="Magnuson J.K."/>
            <person name="Kuees U."/>
            <person name="Hori C."/>
            <person name="Igarashi K."/>
            <person name="Samejima M."/>
            <person name="Held B.W."/>
            <person name="Barry K.W."/>
            <person name="LaButti K.M."/>
            <person name="Lapidus A."/>
            <person name="Lindquist E.A."/>
            <person name="Lucas S.M."/>
            <person name="Riley R."/>
            <person name="Salamov A.A."/>
            <person name="Hoffmeister D."/>
            <person name="Schwenk D."/>
            <person name="Hadar Y."/>
            <person name="Yarden O."/>
            <person name="de Vries R.P."/>
            <person name="Wiebenga A."/>
            <person name="Stenlid J."/>
            <person name="Eastwood D."/>
            <person name="Grigoriev I.V."/>
            <person name="Berka R.M."/>
            <person name="Blanchette R.A."/>
            <person name="Kersten P."/>
            <person name="Martinez A.T."/>
            <person name="Vicuna R."/>
            <person name="Cullen D."/>
        </authorList>
    </citation>
    <scope>NUCLEOTIDE SEQUENCE [LARGE SCALE GENOMIC DNA]</scope>
    <source>
        <strain evidence="1 2">B</strain>
    </source>
</reference>
<dbReference type="EMBL" id="KB445800">
    <property type="protein sequence ID" value="EMD35263.1"/>
    <property type="molecule type" value="Genomic_DNA"/>
</dbReference>
<dbReference type="HOGENOM" id="CLU_1288757_0_0_1"/>
<proteinExistence type="predicted"/>
<dbReference type="STRING" id="914234.M2QDX7"/>
<gene>
    <name evidence="1" type="ORF">CERSUDRAFT_74898</name>
</gene>
<dbReference type="AlphaFoldDB" id="M2QDX7"/>
<organism evidence="1 2">
    <name type="scientific">Ceriporiopsis subvermispora (strain B)</name>
    <name type="common">White-rot fungus</name>
    <name type="synonym">Gelatoporia subvermispora</name>
    <dbReference type="NCBI Taxonomy" id="914234"/>
    <lineage>
        <taxon>Eukaryota</taxon>
        <taxon>Fungi</taxon>
        <taxon>Dikarya</taxon>
        <taxon>Basidiomycota</taxon>
        <taxon>Agaricomycotina</taxon>
        <taxon>Agaricomycetes</taxon>
        <taxon>Polyporales</taxon>
        <taxon>Gelatoporiaceae</taxon>
        <taxon>Gelatoporia</taxon>
    </lineage>
</organism>
<name>M2QDX7_CERS8</name>
<evidence type="ECO:0000313" key="1">
    <source>
        <dbReference type="EMBL" id="EMD35263.1"/>
    </source>
</evidence>
<accession>M2QDX7</accession>
<protein>
    <recommendedName>
        <fullName evidence="3">Retrotransposon gag domain-containing protein</fullName>
    </recommendedName>
</protein>
<evidence type="ECO:0008006" key="3">
    <source>
        <dbReference type="Google" id="ProtNLM"/>
    </source>
</evidence>
<dbReference type="OrthoDB" id="3058835at2759"/>
<evidence type="ECO:0000313" key="2">
    <source>
        <dbReference type="Proteomes" id="UP000016930"/>
    </source>
</evidence>
<dbReference type="Proteomes" id="UP000016930">
    <property type="component" value="Unassembled WGS sequence"/>
</dbReference>
<sequence length="214" mass="23946">MADTELPPLLAALAMMLPPELFQALKPIFDDIGACLDTIGHTAAAAQASSITTGQLQTVLQNALSNAQITVQAPVNAVSSMTPMPITSTQTASIKADLPLFRGRESEDVSAWISIIEDYLTMQHVPAADWVPQKKLRDENKTLDWDQLKDWLQTYKGNLIYYAEKFQMYKSQIPAKEMTFGDRLSYFLSHLPAKLARDLRQEKPKTTKDMYHSV</sequence>